<dbReference type="Proteomes" id="UP000007797">
    <property type="component" value="Unassembled WGS sequence"/>
</dbReference>
<evidence type="ECO:0000313" key="3">
    <source>
        <dbReference type="Proteomes" id="UP000007797"/>
    </source>
</evidence>
<dbReference type="SUPFAM" id="SSF50911">
    <property type="entry name" value="Mannose 6-phosphate receptor domain"/>
    <property type="match status" value="1"/>
</dbReference>
<dbReference type="AlphaFoldDB" id="F4PN68"/>
<dbReference type="PANTHER" id="PTHR32423">
    <property type="entry name" value="SAP DOMAIN-CONTAINING PROTEIN-RELATED"/>
    <property type="match status" value="1"/>
</dbReference>
<feature type="compositionally biased region" description="Basic residues" evidence="1">
    <location>
        <begin position="47"/>
        <end position="58"/>
    </location>
</feature>
<protein>
    <recommendedName>
        <fullName evidence="4">MRH domain-containing protein</fullName>
    </recommendedName>
</protein>
<evidence type="ECO:0008006" key="4">
    <source>
        <dbReference type="Google" id="ProtNLM"/>
    </source>
</evidence>
<feature type="compositionally biased region" description="Basic and acidic residues" evidence="1">
    <location>
        <begin position="30"/>
        <end position="46"/>
    </location>
</feature>
<dbReference type="KEGG" id="dfa:DFA_05051"/>
<evidence type="ECO:0000256" key="1">
    <source>
        <dbReference type="SAM" id="MobiDB-lite"/>
    </source>
</evidence>
<dbReference type="SUPFAM" id="SSF52047">
    <property type="entry name" value="RNI-like"/>
    <property type="match status" value="1"/>
</dbReference>
<dbReference type="GeneID" id="14875519"/>
<reference evidence="3" key="1">
    <citation type="journal article" date="2011" name="Genome Res.">
        <title>Phylogeny-wide analysis of social amoeba genomes highlights ancient origins for complex intercellular communication.</title>
        <authorList>
            <person name="Heidel A.J."/>
            <person name="Lawal H.M."/>
            <person name="Felder M."/>
            <person name="Schilde C."/>
            <person name="Helps N.R."/>
            <person name="Tunggal B."/>
            <person name="Rivero F."/>
            <person name="John U."/>
            <person name="Schleicher M."/>
            <person name="Eichinger L."/>
            <person name="Platzer M."/>
            <person name="Noegel A.A."/>
            <person name="Schaap P."/>
            <person name="Gloeckner G."/>
        </authorList>
    </citation>
    <scope>NUCLEOTIDE SEQUENCE [LARGE SCALE GENOMIC DNA]</scope>
    <source>
        <strain evidence="3">SH3</strain>
    </source>
</reference>
<keyword evidence="3" id="KW-1185">Reference proteome</keyword>
<dbReference type="EMBL" id="GL883008">
    <property type="protein sequence ID" value="EGG22921.1"/>
    <property type="molecule type" value="Genomic_DNA"/>
</dbReference>
<dbReference type="InterPro" id="IPR032675">
    <property type="entry name" value="LRR_dom_sf"/>
</dbReference>
<dbReference type="OMA" id="EKHAHIS"/>
<dbReference type="Gene3D" id="3.80.10.10">
    <property type="entry name" value="Ribonuclease Inhibitor"/>
    <property type="match status" value="1"/>
</dbReference>
<gene>
    <name evidence="2" type="ORF">DFA_05051</name>
</gene>
<proteinExistence type="predicted"/>
<dbReference type="RefSeq" id="XP_004360772.1">
    <property type="nucleotide sequence ID" value="XM_004360715.1"/>
</dbReference>
<evidence type="ECO:0000313" key="2">
    <source>
        <dbReference type="EMBL" id="EGG22921.1"/>
    </source>
</evidence>
<feature type="region of interest" description="Disordered" evidence="1">
    <location>
        <begin position="30"/>
        <end position="58"/>
    </location>
</feature>
<dbReference type="InterPro" id="IPR009011">
    <property type="entry name" value="Man6P_isomerase_rcpt-bd_dom_sf"/>
</dbReference>
<name>F4PN68_CACFS</name>
<dbReference type="OrthoDB" id="24497at2759"/>
<organism evidence="2 3">
    <name type="scientific">Cavenderia fasciculata</name>
    <name type="common">Slime mold</name>
    <name type="synonym">Dictyostelium fasciculatum</name>
    <dbReference type="NCBI Taxonomy" id="261658"/>
    <lineage>
        <taxon>Eukaryota</taxon>
        <taxon>Amoebozoa</taxon>
        <taxon>Evosea</taxon>
        <taxon>Eumycetozoa</taxon>
        <taxon>Dictyostelia</taxon>
        <taxon>Acytosteliales</taxon>
        <taxon>Cavenderiaceae</taxon>
        <taxon>Cavenderia</taxon>
    </lineage>
</organism>
<accession>F4PN68</accession>
<sequence>MSTTTLSPFIQAIIVQEYIKSIQSSKRFLDKRSRDKATRNTELKEREKRKRCSADKRKRPISGPKLWYLLERGKPYPKLRPYIDHRELINLALVCRWWLQVVRQTRTKINILGFLEDGLFRAFSSSYSVYDSSLVETLNWKVLDDHEQVLGIYHDNFNYKQLVQLLPQLKTLNLVCKGVYSCIFKGVHQIVNDYPHITVNFELQLDEMGPFDWPIDAKIRSNTCVVKVGKYSYIYDLFGDNDGLATDAFLDFLEDIKPQYLNMHFGEKHAHISYPEIFKRIKDTWHLNIGSDFVEPAKFKQLLAHPYKLESLRLEIPVCCFGDELCDIHDSSDTIIQEKDWNEFCHNLSNNTTLKRLNLVNQCLDHDTNYIESFNRLDTIWNDNPHENESKIEFLELERFASYISSQMFDVLCHNQYITTLMLTEGTLTESFLPSFSNMVSINTTIKTLSISGNLLKSTQDLSVALKTNKSITVLDITQNEFENSAAELYDALLVNDKIEYLVVCQANDAQASNLPNCQFQGIDFSGFSKSEINGTAVVTYSSGTPPCKSSGRVRQINMYLQCEEAGPPMVISADEPTPCLYEVFLSGPSTCPVGSSSSGSSKNDSYDSLVILSVTSDNTPITL</sequence>